<gene>
    <name evidence="2" type="ORF">H3V53_29870</name>
</gene>
<evidence type="ECO:0000256" key="1">
    <source>
        <dbReference type="ARBA" id="ARBA00009981"/>
    </source>
</evidence>
<comment type="similarity">
    <text evidence="1">Belongs to the phD/YefM antitoxin family.</text>
</comment>
<dbReference type="EMBL" id="JACFYJ010000067">
    <property type="protein sequence ID" value="MEI6001228.1"/>
    <property type="molecule type" value="Genomic_DNA"/>
</dbReference>
<accession>A0ABU8J0T8</accession>
<dbReference type="SUPFAM" id="SSF143120">
    <property type="entry name" value="YefM-like"/>
    <property type="match status" value="1"/>
</dbReference>
<reference evidence="2 3" key="1">
    <citation type="journal article" date="2022" name="Arch. Microbiol.">
        <title>Paraburkholderia bengalensis sp. nov. isolated from roots of Oryza sativa, IR64.</title>
        <authorList>
            <person name="Nag P."/>
            <person name="Mondal N."/>
            <person name="Sarkar J."/>
            <person name="Das S."/>
        </authorList>
    </citation>
    <scope>NUCLEOTIDE SEQUENCE [LARGE SCALE GENOMIC DNA]</scope>
    <source>
        <strain evidence="2 3">IR64_4_BI</strain>
    </source>
</reference>
<evidence type="ECO:0000313" key="3">
    <source>
        <dbReference type="Proteomes" id="UP001386437"/>
    </source>
</evidence>
<dbReference type="InterPro" id="IPR036165">
    <property type="entry name" value="YefM-like_sf"/>
</dbReference>
<name>A0ABU8J0T8_9BURK</name>
<protein>
    <submittedName>
        <fullName evidence="2">Type II toxin-antitoxin system Phd/YefM family antitoxin</fullName>
    </submittedName>
</protein>
<dbReference type="Gene3D" id="3.40.1620.10">
    <property type="entry name" value="YefM-like domain"/>
    <property type="match status" value="1"/>
</dbReference>
<keyword evidence="3" id="KW-1185">Reference proteome</keyword>
<sequence>MSFRTHDVVPITEARARLTELAEDVVAGAEKVLTKNGSAYVALVDARKLDYYHALEAEHGRLVMLDDAEKGLTDALAGRIKPLQELRDTMRRRAESKKK</sequence>
<proteinExistence type="inferred from homology"/>
<comment type="caution">
    <text evidence="2">The sequence shown here is derived from an EMBL/GenBank/DDBJ whole genome shotgun (WGS) entry which is preliminary data.</text>
</comment>
<dbReference type="RefSeq" id="WP_336600999.1">
    <property type="nucleotide sequence ID" value="NZ_JACFYJ010000067.1"/>
</dbReference>
<evidence type="ECO:0000313" key="2">
    <source>
        <dbReference type="EMBL" id="MEI6001228.1"/>
    </source>
</evidence>
<organism evidence="2 3">
    <name type="scientific">Paraburkholderia bengalensis</name>
    <dbReference type="NCBI Taxonomy" id="2747562"/>
    <lineage>
        <taxon>Bacteria</taxon>
        <taxon>Pseudomonadati</taxon>
        <taxon>Pseudomonadota</taxon>
        <taxon>Betaproteobacteria</taxon>
        <taxon>Burkholderiales</taxon>
        <taxon>Burkholderiaceae</taxon>
        <taxon>Paraburkholderia</taxon>
    </lineage>
</organism>
<dbReference type="NCBIfam" id="TIGR01552">
    <property type="entry name" value="phd_fam"/>
    <property type="match status" value="1"/>
</dbReference>
<dbReference type="Proteomes" id="UP001386437">
    <property type="component" value="Unassembled WGS sequence"/>
</dbReference>